<feature type="repeat" description="ANK" evidence="3">
    <location>
        <begin position="578"/>
        <end position="610"/>
    </location>
</feature>
<dbReference type="GO" id="GO:0004672">
    <property type="term" value="F:protein kinase activity"/>
    <property type="evidence" value="ECO:0007669"/>
    <property type="project" value="InterPro"/>
</dbReference>
<reference evidence="5" key="1">
    <citation type="journal article" date="2020" name="Stud. Mycol.">
        <title>101 Dothideomycetes genomes: a test case for predicting lifestyles and emergence of pathogens.</title>
        <authorList>
            <person name="Haridas S."/>
            <person name="Albert R."/>
            <person name="Binder M."/>
            <person name="Bloem J."/>
            <person name="Labutti K."/>
            <person name="Salamov A."/>
            <person name="Andreopoulos B."/>
            <person name="Baker S."/>
            <person name="Barry K."/>
            <person name="Bills G."/>
            <person name="Bluhm B."/>
            <person name="Cannon C."/>
            <person name="Castanera R."/>
            <person name="Culley D."/>
            <person name="Daum C."/>
            <person name="Ezra D."/>
            <person name="Gonzalez J."/>
            <person name="Henrissat B."/>
            <person name="Kuo A."/>
            <person name="Liang C."/>
            <person name="Lipzen A."/>
            <person name="Lutzoni F."/>
            <person name="Magnuson J."/>
            <person name="Mondo S."/>
            <person name="Nolan M."/>
            <person name="Ohm R."/>
            <person name="Pangilinan J."/>
            <person name="Park H.-J."/>
            <person name="Ramirez L."/>
            <person name="Alfaro M."/>
            <person name="Sun H."/>
            <person name="Tritt A."/>
            <person name="Yoshinaga Y."/>
            <person name="Zwiers L.-H."/>
            <person name="Turgeon B."/>
            <person name="Goodwin S."/>
            <person name="Spatafora J."/>
            <person name="Crous P."/>
            <person name="Grigoriev I."/>
        </authorList>
    </citation>
    <scope>NUCLEOTIDE SEQUENCE</scope>
    <source>
        <strain evidence="5">CBS 627.86</strain>
    </source>
</reference>
<dbReference type="Pfam" id="PF00023">
    <property type="entry name" value="Ank"/>
    <property type="match status" value="2"/>
</dbReference>
<keyword evidence="6" id="KW-1185">Reference proteome</keyword>
<proteinExistence type="predicted"/>
<dbReference type="Proteomes" id="UP000799770">
    <property type="component" value="Unassembled WGS sequence"/>
</dbReference>
<dbReference type="Gene3D" id="1.25.40.20">
    <property type="entry name" value="Ankyrin repeat-containing domain"/>
    <property type="match status" value="3"/>
</dbReference>
<dbReference type="PROSITE" id="PS50088">
    <property type="entry name" value="ANK_REPEAT"/>
    <property type="match status" value="5"/>
</dbReference>
<sequence length="1119" mass="124212">MPTRFESSSRYLRRSPAEVDAEQRRLADCDISTMEPLSTAPDYISITWLASKLGIYGESHPSPTALKGASFIGQGATFSVYRAREYRDTTYAIKRPRLVFEYGKDEVHTLRQLYSLHLELRVLTDTRIRAHGNIAQLESIVWEEHPDDLARYWPSLVMEYAEYGTLSACYHRGLNFSLLEEKKLCFAIGDALSYLHENGIIHGDIKPDNVLMFRGDSPSSLVPKLSDFGFSVLDSNIATEPPLGGTPDWEAPEILEGRSCGEFLMLSDAYSYGLLTWYISKDGKNPFTFVEDVPVPFDNEEARESIRLLKKTKSIAAIASGSLVREKSFYSSIFGLTLTTDPKSRDLKAALVHLNQDESTAPLNGPVKTERILSRRAHASSFSVREFRHLGSRIQPQILESLAARARASGKINDVQRSEAAMAVAQICLESQCGKTQSEALDWLDLAASLGHDVAKSLLYRISTALGLYHERKDQVLEYLIESAEKGIIIAIEDLLVVNESIFETVYEKLKNKRREQCFPNMSLDSALPMSLEGLVLVDDDGQNILHKAAQCGELSLMQRVLLEVPERQQLLDARNTMGQTPLLLACIAKDISAARVLLSSGADAAISDDAGDNPLHWLHVFDNMEMSSIASLAETLLKNGADINAHTTRGDVDAFSRRLLFPGSPLHRAAAWNSGRVVKVLLEYGADPLQPVRSHELSTPLWLACTFHSDKAVEVILEHIAQEHIAQKGDVVGILNDDKRQEWPLLKPVLDLGYYYLNGATIGRIARHGSLYQAASKNTIRALQKHGARMILPSQIKHPDLRGLPAISQTILLRCFDIVQTMLNATPETAEMCDARFRQPPLHFAVQQDRVDLVKLLLSRNVDPHGRNWDGISALGQYANYHDGLEIPKLLLSEGLQFEIPSNHYQTPFFGAISRHAFNLAHFVLENTAPKDRHLMINAPCSTGPTFNTSPPGVTILGYLLSDCHQNTPRIVTRLFEVVHAFNETVNWVVSPGNTFTALHILSGFGTNDRIDAVISALANQIVDRCATSLNIDLVSNDNGRTALWGAVDVLNYDLVACLLNAGSDPNLPDRQGVSPLALLRSRLTPDGKRPTVVEEQKAMEPIIRLFASYGHKIQEES</sequence>
<keyword evidence="1" id="KW-0677">Repeat</keyword>
<dbReference type="PANTHER" id="PTHR24198:SF165">
    <property type="entry name" value="ANKYRIN REPEAT-CONTAINING PROTEIN-RELATED"/>
    <property type="match status" value="1"/>
</dbReference>
<dbReference type="GO" id="GO:0005524">
    <property type="term" value="F:ATP binding"/>
    <property type="evidence" value="ECO:0007669"/>
    <property type="project" value="InterPro"/>
</dbReference>
<accession>A0A6A5YXP6</accession>
<feature type="repeat" description="ANK" evidence="3">
    <location>
        <begin position="611"/>
        <end position="649"/>
    </location>
</feature>
<dbReference type="InterPro" id="IPR002110">
    <property type="entry name" value="Ankyrin_rpt"/>
</dbReference>
<dbReference type="InterPro" id="IPR000719">
    <property type="entry name" value="Prot_kinase_dom"/>
</dbReference>
<dbReference type="PROSITE" id="PS00108">
    <property type="entry name" value="PROTEIN_KINASE_ST"/>
    <property type="match status" value="1"/>
</dbReference>
<dbReference type="EMBL" id="ML977334">
    <property type="protein sequence ID" value="KAF2111603.1"/>
    <property type="molecule type" value="Genomic_DNA"/>
</dbReference>
<name>A0A6A5YXP6_9PLEO</name>
<dbReference type="OrthoDB" id="3789954at2759"/>
<keyword evidence="2 3" id="KW-0040">ANK repeat</keyword>
<dbReference type="SUPFAM" id="SSF56112">
    <property type="entry name" value="Protein kinase-like (PK-like)"/>
    <property type="match status" value="1"/>
</dbReference>
<feature type="repeat" description="ANK" evidence="3">
    <location>
        <begin position="665"/>
        <end position="688"/>
    </location>
</feature>
<dbReference type="AlphaFoldDB" id="A0A6A5YXP6"/>
<evidence type="ECO:0000256" key="2">
    <source>
        <dbReference type="ARBA" id="ARBA00023043"/>
    </source>
</evidence>
<dbReference type="SUPFAM" id="SSF48403">
    <property type="entry name" value="Ankyrin repeat"/>
    <property type="match status" value="1"/>
</dbReference>
<dbReference type="SMART" id="SM00220">
    <property type="entry name" value="S_TKc"/>
    <property type="match status" value="1"/>
</dbReference>
<feature type="domain" description="Protein kinase" evidence="4">
    <location>
        <begin position="66"/>
        <end position="360"/>
    </location>
</feature>
<evidence type="ECO:0000256" key="3">
    <source>
        <dbReference type="PROSITE-ProRule" id="PRU00023"/>
    </source>
</evidence>
<dbReference type="SMART" id="SM00248">
    <property type="entry name" value="ANK"/>
    <property type="match status" value="9"/>
</dbReference>
<feature type="repeat" description="ANK" evidence="3">
    <location>
        <begin position="838"/>
        <end position="870"/>
    </location>
</feature>
<dbReference type="PROSITE" id="PS50011">
    <property type="entry name" value="PROTEIN_KINASE_DOM"/>
    <property type="match status" value="1"/>
</dbReference>
<dbReference type="Pfam" id="PF00069">
    <property type="entry name" value="Pkinase"/>
    <property type="match status" value="1"/>
</dbReference>
<protein>
    <recommendedName>
        <fullName evidence="4">Protein kinase domain-containing protein</fullName>
    </recommendedName>
</protein>
<evidence type="ECO:0000256" key="1">
    <source>
        <dbReference type="ARBA" id="ARBA00022737"/>
    </source>
</evidence>
<evidence type="ECO:0000313" key="6">
    <source>
        <dbReference type="Proteomes" id="UP000799770"/>
    </source>
</evidence>
<evidence type="ECO:0000259" key="4">
    <source>
        <dbReference type="PROSITE" id="PS50011"/>
    </source>
</evidence>
<dbReference type="InterPro" id="IPR008271">
    <property type="entry name" value="Ser/Thr_kinase_AS"/>
</dbReference>
<dbReference type="PROSITE" id="PS50297">
    <property type="entry name" value="ANK_REP_REGION"/>
    <property type="match status" value="3"/>
</dbReference>
<evidence type="ECO:0000313" key="5">
    <source>
        <dbReference type="EMBL" id="KAF2111603.1"/>
    </source>
</evidence>
<dbReference type="Pfam" id="PF12796">
    <property type="entry name" value="Ank_2"/>
    <property type="match status" value="1"/>
</dbReference>
<dbReference type="InterPro" id="IPR011009">
    <property type="entry name" value="Kinase-like_dom_sf"/>
</dbReference>
<organism evidence="5 6">
    <name type="scientific">Lophiotrema nucula</name>
    <dbReference type="NCBI Taxonomy" id="690887"/>
    <lineage>
        <taxon>Eukaryota</taxon>
        <taxon>Fungi</taxon>
        <taxon>Dikarya</taxon>
        <taxon>Ascomycota</taxon>
        <taxon>Pezizomycotina</taxon>
        <taxon>Dothideomycetes</taxon>
        <taxon>Pleosporomycetidae</taxon>
        <taxon>Pleosporales</taxon>
        <taxon>Lophiotremataceae</taxon>
        <taxon>Lophiotrema</taxon>
    </lineage>
</organism>
<feature type="repeat" description="ANK" evidence="3">
    <location>
        <begin position="1040"/>
        <end position="1072"/>
    </location>
</feature>
<dbReference type="PANTHER" id="PTHR24198">
    <property type="entry name" value="ANKYRIN REPEAT AND PROTEIN KINASE DOMAIN-CONTAINING PROTEIN"/>
    <property type="match status" value="1"/>
</dbReference>
<dbReference type="Gene3D" id="1.10.510.10">
    <property type="entry name" value="Transferase(Phosphotransferase) domain 1"/>
    <property type="match status" value="1"/>
</dbReference>
<dbReference type="InterPro" id="IPR036770">
    <property type="entry name" value="Ankyrin_rpt-contain_sf"/>
</dbReference>
<dbReference type="CDD" id="cd00180">
    <property type="entry name" value="PKc"/>
    <property type="match status" value="1"/>
</dbReference>
<gene>
    <name evidence="5" type="ORF">BDV96DRAFT_690479</name>
</gene>